<evidence type="ECO:0000259" key="4">
    <source>
        <dbReference type="PROSITE" id="PS51747"/>
    </source>
</evidence>
<dbReference type="PANTHER" id="PTHR11079">
    <property type="entry name" value="CYTOSINE DEAMINASE FAMILY MEMBER"/>
    <property type="match status" value="1"/>
</dbReference>
<evidence type="ECO:0000256" key="3">
    <source>
        <dbReference type="ARBA" id="ARBA00022833"/>
    </source>
</evidence>
<protein>
    <submittedName>
        <fullName evidence="5">Cytidine deaminase-like protein</fullName>
    </submittedName>
</protein>
<dbReference type="Gene3D" id="3.40.140.10">
    <property type="entry name" value="Cytidine Deaminase, domain 2"/>
    <property type="match status" value="1"/>
</dbReference>
<sequence length="175" mass="18890">MREALSEARRALDAWEVPCGCALVRDGEIVARGRNATNRTRNGTRHAEFEAVDALLRAHDGDVDACGFEEMTLYVTCEPCVMCAGAMSALGVRRVVYGCANDKFGGNGTVLDVHDSGCGRCDGVGTKGATYESVGGLFETEAIRLFQDFYVRGNPKAPKPHRELRAFPEASAERA</sequence>
<gene>
    <name evidence="5" type="ORF">BE221DRAFT_190374</name>
</gene>
<proteinExistence type="predicted"/>
<evidence type="ECO:0000256" key="1">
    <source>
        <dbReference type="ARBA" id="ARBA00022723"/>
    </source>
</evidence>
<evidence type="ECO:0000256" key="2">
    <source>
        <dbReference type="ARBA" id="ARBA00022801"/>
    </source>
</evidence>
<dbReference type="PANTHER" id="PTHR11079:SF149">
    <property type="entry name" value="TRNA-SPECIFIC ADENOSINE DEAMINASE 2"/>
    <property type="match status" value="1"/>
</dbReference>
<dbReference type="CDD" id="cd01285">
    <property type="entry name" value="nucleoside_deaminase"/>
    <property type="match status" value="1"/>
</dbReference>
<keyword evidence="3" id="KW-0862">Zinc</keyword>
<dbReference type="Proteomes" id="UP000195557">
    <property type="component" value="Unassembled WGS sequence"/>
</dbReference>
<dbReference type="AlphaFoldDB" id="A0A1Y5IEK8"/>
<keyword evidence="1" id="KW-0479">Metal-binding</keyword>
<dbReference type="PROSITE" id="PS00903">
    <property type="entry name" value="CYT_DCMP_DEAMINASES_1"/>
    <property type="match status" value="1"/>
</dbReference>
<dbReference type="InterPro" id="IPR002125">
    <property type="entry name" value="CMP_dCMP_dom"/>
</dbReference>
<name>A0A1Y5IEK8_OSTTA</name>
<reference evidence="5" key="1">
    <citation type="submission" date="2017-04" db="EMBL/GenBank/DDBJ databases">
        <title>Population genomics of picophytoplankton unveils novel chromosome hypervariability.</title>
        <authorList>
            <consortium name="DOE Joint Genome Institute"/>
            <person name="Blanc-Mathieu R."/>
            <person name="Krasovec M."/>
            <person name="Hebrard M."/>
            <person name="Yau S."/>
            <person name="Desgranges E."/>
            <person name="Martin J."/>
            <person name="Schackwitz W."/>
            <person name="Kuo A."/>
            <person name="Salin G."/>
            <person name="Donnadieu C."/>
            <person name="Desdevises Y."/>
            <person name="Sanchez-Ferandin S."/>
            <person name="Moreau H."/>
            <person name="Rivals E."/>
            <person name="Grigoriev I.V."/>
            <person name="Grimsley N."/>
            <person name="Eyre-Walker A."/>
            <person name="Piganeau G."/>
        </authorList>
    </citation>
    <scope>NUCLEOTIDE SEQUENCE [LARGE SCALE GENOMIC DNA]</scope>
    <source>
        <strain evidence="5">RCC 1115</strain>
    </source>
</reference>
<accession>A0A1Y5IEK8</accession>
<feature type="domain" description="CMP/dCMP-type deaminase" evidence="4">
    <location>
        <begin position="1"/>
        <end position="111"/>
    </location>
</feature>
<evidence type="ECO:0000313" key="5">
    <source>
        <dbReference type="EMBL" id="OUS48019.1"/>
    </source>
</evidence>
<dbReference type="EMBL" id="KZ155776">
    <property type="protein sequence ID" value="OUS48019.1"/>
    <property type="molecule type" value="Genomic_DNA"/>
</dbReference>
<dbReference type="GO" id="GO:0052717">
    <property type="term" value="F:tRNA-specific adenosine-34 deaminase activity"/>
    <property type="evidence" value="ECO:0007669"/>
    <property type="project" value="UniProtKB-EC"/>
</dbReference>
<dbReference type="eggNOG" id="KOG1018">
    <property type="taxonomic scope" value="Eukaryota"/>
</dbReference>
<dbReference type="GO" id="GO:0002100">
    <property type="term" value="P:tRNA wobble adenosine to inosine editing"/>
    <property type="evidence" value="ECO:0007669"/>
    <property type="project" value="InterPro"/>
</dbReference>
<organism evidence="5">
    <name type="scientific">Ostreococcus tauri</name>
    <name type="common">Marine green alga</name>
    <dbReference type="NCBI Taxonomy" id="70448"/>
    <lineage>
        <taxon>Eukaryota</taxon>
        <taxon>Viridiplantae</taxon>
        <taxon>Chlorophyta</taxon>
        <taxon>Mamiellophyceae</taxon>
        <taxon>Mamiellales</taxon>
        <taxon>Bathycoccaceae</taxon>
        <taxon>Ostreococcus</taxon>
    </lineage>
</organism>
<keyword evidence="2" id="KW-0378">Hydrolase</keyword>
<dbReference type="InterPro" id="IPR016193">
    <property type="entry name" value="Cytidine_deaminase-like"/>
</dbReference>
<dbReference type="GO" id="GO:0008270">
    <property type="term" value="F:zinc ion binding"/>
    <property type="evidence" value="ECO:0007669"/>
    <property type="project" value="InterPro"/>
</dbReference>
<dbReference type="SUPFAM" id="SSF53927">
    <property type="entry name" value="Cytidine deaminase-like"/>
    <property type="match status" value="1"/>
</dbReference>
<dbReference type="PROSITE" id="PS51747">
    <property type="entry name" value="CYT_DCMP_DEAMINASES_2"/>
    <property type="match status" value="1"/>
</dbReference>
<dbReference type="InterPro" id="IPR016192">
    <property type="entry name" value="APOBEC/CMP_deaminase_Zn-bd"/>
</dbReference>
<dbReference type="Pfam" id="PF00383">
    <property type="entry name" value="dCMP_cyt_deam_1"/>
    <property type="match status" value="1"/>
</dbReference>